<evidence type="ECO:0000313" key="5">
    <source>
        <dbReference type="Proteomes" id="UP001163823"/>
    </source>
</evidence>
<protein>
    <submittedName>
        <fullName evidence="4">UDP-glycosyltransferase</fullName>
    </submittedName>
</protein>
<gene>
    <name evidence="4" type="ORF">O6P43_017663</name>
</gene>
<dbReference type="Pfam" id="PF00201">
    <property type="entry name" value="UDPGT"/>
    <property type="match status" value="1"/>
</dbReference>
<dbReference type="CDD" id="cd03784">
    <property type="entry name" value="GT1_Gtf-like"/>
    <property type="match status" value="1"/>
</dbReference>
<dbReference type="SUPFAM" id="SSF53756">
    <property type="entry name" value="UDP-Glycosyltransferase/glycogen phosphorylase"/>
    <property type="match status" value="1"/>
</dbReference>
<dbReference type="Proteomes" id="UP001163823">
    <property type="component" value="Chromosome 7"/>
</dbReference>
<dbReference type="FunFam" id="3.40.50.2000:FF:000037">
    <property type="entry name" value="Glycosyltransferase"/>
    <property type="match status" value="1"/>
</dbReference>
<comment type="caution">
    <text evidence="4">The sequence shown here is derived from an EMBL/GenBank/DDBJ whole genome shotgun (WGS) entry which is preliminary data.</text>
</comment>
<dbReference type="GO" id="GO:0035251">
    <property type="term" value="F:UDP-glucosyltransferase activity"/>
    <property type="evidence" value="ECO:0007669"/>
    <property type="project" value="InterPro"/>
</dbReference>
<sequence>MGGDLHIVMLPWSAFGHMIPFFQLSMALAKAKVHVSYISTPKNIQRLPKIPPNLAPFLDLVEFPLQPSPEIELLLEGGEATIDIPFEKAQYLKVAYDTQMQNPIREFIAKNSPDWILTDSAPYWVADIAQELQVKLMVFSVFTAATSVFFGVGNQLTKEARDSLTVPPKWVTFPSLVAFKEFQEKYVFAGFYTENASGISDSARLAKVLNSCQAVAVRSCNEFEGEYLTLFEKLIGKPVIPVGLLPPEMPERRKINDGSWGKIFDWLDKQNPKSVVFVGFGSECKLSKDQVFEIAYGLELSGLPFVWALRKPSWAIDEQDCLPSGFVDRTSEKGTVCIGWAPQVEILAHPSIGGSLFHGGWGSVIETLQFGHALVILSFIVDQPLNARLLVEKGLAIEVKTSKDGSFTRDDIAKSLRQAMVLEEGLQLRIRAKEAAALFGDQKLHQDNYMAAFVRFLQNGVATKI</sequence>
<evidence type="ECO:0000313" key="4">
    <source>
        <dbReference type="EMBL" id="KAJ7962438.1"/>
    </source>
</evidence>
<dbReference type="KEGG" id="qsa:O6P43_017663"/>
<evidence type="ECO:0000256" key="2">
    <source>
        <dbReference type="ARBA" id="ARBA00022676"/>
    </source>
</evidence>
<dbReference type="AlphaFoldDB" id="A0AAD7LQP1"/>
<reference evidence="4" key="1">
    <citation type="journal article" date="2023" name="Science">
        <title>Elucidation of the pathway for biosynthesis of saponin adjuvants from the soapbark tree.</title>
        <authorList>
            <person name="Reed J."/>
            <person name="Orme A."/>
            <person name="El-Demerdash A."/>
            <person name="Owen C."/>
            <person name="Martin L.B.B."/>
            <person name="Misra R.C."/>
            <person name="Kikuchi S."/>
            <person name="Rejzek M."/>
            <person name="Martin A.C."/>
            <person name="Harkess A."/>
            <person name="Leebens-Mack J."/>
            <person name="Louveau T."/>
            <person name="Stephenson M.J."/>
            <person name="Osbourn A."/>
        </authorList>
    </citation>
    <scope>NUCLEOTIDE SEQUENCE</scope>
    <source>
        <strain evidence="4">S10</strain>
    </source>
</reference>
<name>A0AAD7LQP1_QUISA</name>
<evidence type="ECO:0000256" key="3">
    <source>
        <dbReference type="ARBA" id="ARBA00022679"/>
    </source>
</evidence>
<keyword evidence="5" id="KW-1185">Reference proteome</keyword>
<dbReference type="Gene3D" id="3.40.50.2000">
    <property type="entry name" value="Glycogen Phosphorylase B"/>
    <property type="match status" value="2"/>
</dbReference>
<comment type="similarity">
    <text evidence="1">Belongs to the UDP-glycosyltransferase family.</text>
</comment>
<dbReference type="InterPro" id="IPR050481">
    <property type="entry name" value="UDP-glycosyltransf_plant"/>
</dbReference>
<organism evidence="4 5">
    <name type="scientific">Quillaja saponaria</name>
    <name type="common">Soap bark tree</name>
    <dbReference type="NCBI Taxonomy" id="32244"/>
    <lineage>
        <taxon>Eukaryota</taxon>
        <taxon>Viridiplantae</taxon>
        <taxon>Streptophyta</taxon>
        <taxon>Embryophyta</taxon>
        <taxon>Tracheophyta</taxon>
        <taxon>Spermatophyta</taxon>
        <taxon>Magnoliopsida</taxon>
        <taxon>eudicotyledons</taxon>
        <taxon>Gunneridae</taxon>
        <taxon>Pentapetalae</taxon>
        <taxon>rosids</taxon>
        <taxon>fabids</taxon>
        <taxon>Fabales</taxon>
        <taxon>Quillajaceae</taxon>
        <taxon>Quillaja</taxon>
    </lineage>
</organism>
<dbReference type="PANTHER" id="PTHR48049">
    <property type="entry name" value="GLYCOSYLTRANSFERASE"/>
    <property type="match status" value="1"/>
</dbReference>
<keyword evidence="3" id="KW-0808">Transferase</keyword>
<accession>A0AAD7LQP1</accession>
<dbReference type="EMBL" id="JARAOO010000007">
    <property type="protein sequence ID" value="KAJ7962438.1"/>
    <property type="molecule type" value="Genomic_DNA"/>
</dbReference>
<keyword evidence="2" id="KW-0328">Glycosyltransferase</keyword>
<proteinExistence type="inferred from homology"/>
<evidence type="ECO:0000256" key="1">
    <source>
        <dbReference type="ARBA" id="ARBA00009995"/>
    </source>
</evidence>
<dbReference type="PANTHER" id="PTHR48049:SF57">
    <property type="entry name" value="UDP-GLYCOSYLTRANSFERASE 91C1-LIKE"/>
    <property type="match status" value="1"/>
</dbReference>
<dbReference type="FunFam" id="3.40.50.2000:FF:000088">
    <property type="entry name" value="Glycosyltransferase"/>
    <property type="match status" value="1"/>
</dbReference>
<dbReference type="InterPro" id="IPR002213">
    <property type="entry name" value="UDP_glucos_trans"/>
</dbReference>